<keyword evidence="2" id="KW-0805">Transcription regulation</keyword>
<name>A0A1G6WG12_9ACTN</name>
<keyword evidence="7" id="KW-1185">Reference proteome</keyword>
<proteinExistence type="predicted"/>
<evidence type="ECO:0000313" key="7">
    <source>
        <dbReference type="Proteomes" id="UP000198546"/>
    </source>
</evidence>
<evidence type="ECO:0000256" key="3">
    <source>
        <dbReference type="ARBA" id="ARBA00023125"/>
    </source>
</evidence>
<dbReference type="STRING" id="675864.SAMN04489747_1432"/>
<dbReference type="CDD" id="cd01392">
    <property type="entry name" value="HTH_LacI"/>
    <property type="match status" value="1"/>
</dbReference>
<sequence length="337" mass="36278">MPRVTQKDIARLAGVSQTTVSFVLNEREENLSRVPAETRARVLRVIQETGYVADPIARRLRLGGTRMIGVYTFEALFPAEREDFFFPVLAGIEAEAQRRDHDLLLLTGGRSDGRPAGLANGSTRLRLADACILLGQYVPVADLEHLIGVGYPFVSVGRRDDVSAGPVPWVAADYATAVADLVGRARAQGHQRFAYLGYGRGAVSYVDRLAGFHRAVPGGMVVEPVGDPQEWCERLLGQGVTAVLAEQAEQVDKLLRALATRGLQVPDDLSLISLSGSPELDGDVAGFTLPRREMGARALVVLTEGRDVSPTRPDGSVVQELLGCSHRPGRTLAAPPV</sequence>
<protein>
    <submittedName>
        <fullName evidence="6">DNA-binding transcriptional regulator, LacI/PurR family</fullName>
    </submittedName>
</protein>
<accession>A0A1G6WG12</accession>
<dbReference type="InterPro" id="IPR028082">
    <property type="entry name" value="Peripla_BP_I"/>
</dbReference>
<dbReference type="EMBL" id="LT629688">
    <property type="protein sequence ID" value="SDD64704.1"/>
    <property type="molecule type" value="Genomic_DNA"/>
</dbReference>
<dbReference type="SUPFAM" id="SSF53822">
    <property type="entry name" value="Periplasmic binding protein-like I"/>
    <property type="match status" value="1"/>
</dbReference>
<dbReference type="Gene3D" id="1.10.260.40">
    <property type="entry name" value="lambda repressor-like DNA-binding domains"/>
    <property type="match status" value="1"/>
</dbReference>
<dbReference type="Pfam" id="PF13377">
    <property type="entry name" value="Peripla_BP_3"/>
    <property type="match status" value="1"/>
</dbReference>
<keyword evidence="3 6" id="KW-0238">DNA-binding</keyword>
<dbReference type="InterPro" id="IPR010982">
    <property type="entry name" value="Lambda_DNA-bd_dom_sf"/>
</dbReference>
<dbReference type="CDD" id="cd06267">
    <property type="entry name" value="PBP1_LacI_sugar_binding-like"/>
    <property type="match status" value="1"/>
</dbReference>
<keyword evidence="1" id="KW-0678">Repressor</keyword>
<dbReference type="InterPro" id="IPR046335">
    <property type="entry name" value="LacI/GalR-like_sensor"/>
</dbReference>
<evidence type="ECO:0000256" key="1">
    <source>
        <dbReference type="ARBA" id="ARBA00022491"/>
    </source>
</evidence>
<evidence type="ECO:0000256" key="4">
    <source>
        <dbReference type="ARBA" id="ARBA00023163"/>
    </source>
</evidence>
<gene>
    <name evidence="6" type="ORF">SAMN04489747_1432</name>
</gene>
<dbReference type="SMART" id="SM00354">
    <property type="entry name" value="HTH_LACI"/>
    <property type="match status" value="1"/>
</dbReference>
<evidence type="ECO:0000313" key="6">
    <source>
        <dbReference type="EMBL" id="SDD64704.1"/>
    </source>
</evidence>
<dbReference type="AlphaFoldDB" id="A0A1G6WG12"/>
<dbReference type="InterPro" id="IPR000843">
    <property type="entry name" value="HTH_LacI"/>
</dbReference>
<dbReference type="GO" id="GO:0000976">
    <property type="term" value="F:transcription cis-regulatory region binding"/>
    <property type="evidence" value="ECO:0007669"/>
    <property type="project" value="TreeGrafter"/>
</dbReference>
<dbReference type="Proteomes" id="UP000198546">
    <property type="component" value="Chromosome i"/>
</dbReference>
<dbReference type="PANTHER" id="PTHR30146:SF148">
    <property type="entry name" value="HTH-TYPE TRANSCRIPTIONAL REPRESSOR PURR-RELATED"/>
    <property type="match status" value="1"/>
</dbReference>
<evidence type="ECO:0000256" key="2">
    <source>
        <dbReference type="ARBA" id="ARBA00023015"/>
    </source>
</evidence>
<keyword evidence="4" id="KW-0804">Transcription</keyword>
<dbReference type="PANTHER" id="PTHR30146">
    <property type="entry name" value="LACI-RELATED TRANSCRIPTIONAL REPRESSOR"/>
    <property type="match status" value="1"/>
</dbReference>
<evidence type="ECO:0000259" key="5">
    <source>
        <dbReference type="PROSITE" id="PS50932"/>
    </source>
</evidence>
<dbReference type="OrthoDB" id="9790412at2"/>
<feature type="domain" description="HTH lacI-type" evidence="5">
    <location>
        <begin position="4"/>
        <end position="62"/>
    </location>
</feature>
<dbReference type="Pfam" id="PF00356">
    <property type="entry name" value="LacI"/>
    <property type="match status" value="1"/>
</dbReference>
<reference evidence="6 7" key="1">
    <citation type="submission" date="2016-10" db="EMBL/GenBank/DDBJ databases">
        <authorList>
            <person name="de Groot N.N."/>
        </authorList>
    </citation>
    <scope>NUCLEOTIDE SEQUENCE [LARGE SCALE GENOMIC DNA]</scope>
    <source>
        <strain evidence="6 7">MON 2.2</strain>
    </source>
</reference>
<dbReference type="PROSITE" id="PS50932">
    <property type="entry name" value="HTH_LACI_2"/>
    <property type="match status" value="1"/>
</dbReference>
<dbReference type="RefSeq" id="WP_090591923.1">
    <property type="nucleotide sequence ID" value="NZ_LT629688.1"/>
</dbReference>
<organism evidence="6 7">
    <name type="scientific">Auraticoccus monumenti</name>
    <dbReference type="NCBI Taxonomy" id="675864"/>
    <lineage>
        <taxon>Bacteria</taxon>
        <taxon>Bacillati</taxon>
        <taxon>Actinomycetota</taxon>
        <taxon>Actinomycetes</taxon>
        <taxon>Propionibacteriales</taxon>
        <taxon>Propionibacteriaceae</taxon>
        <taxon>Auraticoccus</taxon>
    </lineage>
</organism>
<dbReference type="GO" id="GO:0003700">
    <property type="term" value="F:DNA-binding transcription factor activity"/>
    <property type="evidence" value="ECO:0007669"/>
    <property type="project" value="TreeGrafter"/>
</dbReference>
<dbReference type="Gene3D" id="3.40.50.2300">
    <property type="match status" value="2"/>
</dbReference>
<dbReference type="SUPFAM" id="SSF47413">
    <property type="entry name" value="lambda repressor-like DNA-binding domains"/>
    <property type="match status" value="1"/>
</dbReference>